<dbReference type="PANTHER" id="PTHR46206:SF1">
    <property type="entry name" value="P450, PUTATIVE (EUROFUNG)-RELATED"/>
    <property type="match status" value="1"/>
</dbReference>
<feature type="compositionally biased region" description="Basic and acidic residues" evidence="8">
    <location>
        <begin position="9"/>
        <end position="26"/>
    </location>
</feature>
<keyword evidence="9" id="KW-0472">Membrane</keyword>
<evidence type="ECO:0000256" key="4">
    <source>
        <dbReference type="ARBA" id="ARBA00023002"/>
    </source>
</evidence>
<dbReference type="Pfam" id="PF00067">
    <property type="entry name" value="p450"/>
    <property type="match status" value="1"/>
</dbReference>
<evidence type="ECO:0000256" key="5">
    <source>
        <dbReference type="ARBA" id="ARBA00023004"/>
    </source>
</evidence>
<feature type="transmembrane region" description="Helical" evidence="9">
    <location>
        <begin position="114"/>
        <end position="139"/>
    </location>
</feature>
<evidence type="ECO:0000256" key="6">
    <source>
        <dbReference type="ARBA" id="ARBA00023033"/>
    </source>
</evidence>
<feature type="region of interest" description="Disordered" evidence="8">
    <location>
        <begin position="1"/>
        <end position="55"/>
    </location>
</feature>
<evidence type="ECO:0000313" key="11">
    <source>
        <dbReference type="Proteomes" id="UP000815677"/>
    </source>
</evidence>
<dbReference type="PRINTS" id="PR00465">
    <property type="entry name" value="EP450IV"/>
</dbReference>
<dbReference type="Gene3D" id="1.10.630.10">
    <property type="entry name" value="Cytochrome P450"/>
    <property type="match status" value="1"/>
</dbReference>
<keyword evidence="3 7" id="KW-0479">Metal-binding</keyword>
<sequence length="632" mass="71900">MSKLAALRDTVERSEPRRRERREKSAGAETQEPGNTRDTEDRGKHKMDYIQQQQQQQRQQHQQLLRLTRNLFKCSLHTPLAFAFDLWTMLVSVFNSSITPTFTLAGFRALLPDLPLIIVATTVASTLFFTAFFFIVAALKSRSDHSRIPKELPFVGKNDKEWFSALRANWRGWFQSISLYVQGYQKYSKNGKIFVVPTWTRAPQILLPPSMATWLSMQPEHLLSFPVQFKYTVGHPHILNNDMVELLIKRELTKTVGTLNEEIIEEIIKSTDDLYGGSETAGEWRERYVFDSLARAVGRVVSRVFVGAELCSNMEYVNAGTNFSKMVSISSYILHLFPEFLKPAVSILVTLPSKYYARICMKHLEPLVAQRIKDMRAKAADPTYAWEEPNDYVSWMVRESFKRTSETDTSVYNLAYRIVMLNFAAIVTTTIACANTVLDVWSAPDAEEIVEELRGEIMSVLSETNGVWTKAAVNKMHRLDSTIRESSRVSGIGGTSLARQVRATDGVTLPNGFVVPHNATIGVSMDGIHFDPENYPDPKKFDAFRFYRERMEGGKRNVDLGTTSSKYLLFSHGIHSCPGRFFAINDIKLMMGHLLLNYEIAPRPRREPNISLGDIAIVPETATMQIRRRVKV</sequence>
<name>A0ABQ0LJ97_MYCCL</name>
<dbReference type="InterPro" id="IPR002403">
    <property type="entry name" value="Cyt_P450_E_grp-IV"/>
</dbReference>
<evidence type="ECO:0000256" key="8">
    <source>
        <dbReference type="SAM" id="MobiDB-lite"/>
    </source>
</evidence>
<gene>
    <name evidence="10" type="ORF">MCHLO_08333</name>
</gene>
<evidence type="ECO:0000256" key="7">
    <source>
        <dbReference type="RuleBase" id="RU000461"/>
    </source>
</evidence>
<keyword evidence="5 7" id="KW-0408">Iron</keyword>
<organism evidence="10 11">
    <name type="scientific">Mycena chlorophos</name>
    <name type="common">Agaric fungus</name>
    <name type="synonym">Agaricus chlorophos</name>
    <dbReference type="NCBI Taxonomy" id="658473"/>
    <lineage>
        <taxon>Eukaryota</taxon>
        <taxon>Fungi</taxon>
        <taxon>Dikarya</taxon>
        <taxon>Basidiomycota</taxon>
        <taxon>Agaricomycotina</taxon>
        <taxon>Agaricomycetes</taxon>
        <taxon>Agaricomycetidae</taxon>
        <taxon>Agaricales</taxon>
        <taxon>Marasmiineae</taxon>
        <taxon>Mycenaceae</taxon>
        <taxon>Mycena</taxon>
    </lineage>
</organism>
<dbReference type="Proteomes" id="UP000815677">
    <property type="component" value="Unassembled WGS sequence"/>
</dbReference>
<comment type="cofactor">
    <cofactor evidence="1">
        <name>heme</name>
        <dbReference type="ChEBI" id="CHEBI:30413"/>
    </cofactor>
</comment>
<keyword evidence="6 7" id="KW-0503">Monooxygenase</keyword>
<feature type="compositionally biased region" description="Basic and acidic residues" evidence="8">
    <location>
        <begin position="35"/>
        <end position="48"/>
    </location>
</feature>
<dbReference type="CDD" id="cd11041">
    <property type="entry name" value="CYP503A1-like"/>
    <property type="match status" value="1"/>
</dbReference>
<dbReference type="InterPro" id="IPR036396">
    <property type="entry name" value="Cyt_P450_sf"/>
</dbReference>
<keyword evidence="9" id="KW-0812">Transmembrane</keyword>
<keyword evidence="11" id="KW-1185">Reference proteome</keyword>
<dbReference type="EMBL" id="DF846971">
    <property type="protein sequence ID" value="GAT51170.1"/>
    <property type="molecule type" value="Genomic_DNA"/>
</dbReference>
<keyword evidence="7" id="KW-0349">Heme</keyword>
<evidence type="ECO:0000256" key="1">
    <source>
        <dbReference type="ARBA" id="ARBA00001971"/>
    </source>
</evidence>
<dbReference type="PANTHER" id="PTHR46206">
    <property type="entry name" value="CYTOCHROME P450"/>
    <property type="match status" value="1"/>
</dbReference>
<feature type="transmembrane region" description="Helical" evidence="9">
    <location>
        <begin position="74"/>
        <end position="94"/>
    </location>
</feature>
<evidence type="ECO:0000256" key="9">
    <source>
        <dbReference type="SAM" id="Phobius"/>
    </source>
</evidence>
<keyword evidence="4 7" id="KW-0560">Oxidoreductase</keyword>
<dbReference type="SUPFAM" id="SSF48264">
    <property type="entry name" value="Cytochrome P450"/>
    <property type="match status" value="1"/>
</dbReference>
<protein>
    <recommendedName>
        <fullName evidence="12">Cytochrome P450</fullName>
    </recommendedName>
</protein>
<dbReference type="PROSITE" id="PS00086">
    <property type="entry name" value="CYTOCHROME_P450"/>
    <property type="match status" value="1"/>
</dbReference>
<dbReference type="InterPro" id="IPR017972">
    <property type="entry name" value="Cyt_P450_CS"/>
</dbReference>
<comment type="similarity">
    <text evidence="2 7">Belongs to the cytochrome P450 family.</text>
</comment>
<evidence type="ECO:0008006" key="12">
    <source>
        <dbReference type="Google" id="ProtNLM"/>
    </source>
</evidence>
<accession>A0ABQ0LJ97</accession>
<dbReference type="InterPro" id="IPR001128">
    <property type="entry name" value="Cyt_P450"/>
</dbReference>
<reference evidence="10" key="1">
    <citation type="submission" date="2014-09" db="EMBL/GenBank/DDBJ databases">
        <title>Genome sequence of the luminous mushroom Mycena chlorophos for searching fungal bioluminescence genes.</title>
        <authorList>
            <person name="Tanaka Y."/>
            <person name="Kasuga D."/>
            <person name="Oba Y."/>
            <person name="Hase S."/>
            <person name="Sato K."/>
            <person name="Oba Y."/>
            <person name="Sakakibara Y."/>
        </authorList>
    </citation>
    <scope>NUCLEOTIDE SEQUENCE</scope>
</reference>
<evidence type="ECO:0000256" key="3">
    <source>
        <dbReference type="ARBA" id="ARBA00022723"/>
    </source>
</evidence>
<evidence type="ECO:0000313" key="10">
    <source>
        <dbReference type="EMBL" id="GAT51170.1"/>
    </source>
</evidence>
<keyword evidence="9" id="KW-1133">Transmembrane helix</keyword>
<proteinExistence type="inferred from homology"/>
<evidence type="ECO:0000256" key="2">
    <source>
        <dbReference type="ARBA" id="ARBA00010617"/>
    </source>
</evidence>